<dbReference type="GO" id="GO:0042953">
    <property type="term" value="P:lipoprotein transport"/>
    <property type="evidence" value="ECO:0007669"/>
    <property type="project" value="InterPro"/>
</dbReference>
<keyword evidence="6 8" id="KW-1133">Transmembrane helix</keyword>
<evidence type="ECO:0000256" key="1">
    <source>
        <dbReference type="ARBA" id="ARBA00004651"/>
    </source>
</evidence>
<accession>A0A177E9T7</accession>
<gene>
    <name evidence="11" type="ORF">TH606_01315</name>
</gene>
<dbReference type="InterPro" id="IPR003838">
    <property type="entry name" value="ABC3_permease_C"/>
</dbReference>
<dbReference type="RefSeq" id="WP_068540824.1">
    <property type="nucleotide sequence ID" value="NZ_LSFI01000004.1"/>
</dbReference>
<evidence type="ECO:0000256" key="5">
    <source>
        <dbReference type="ARBA" id="ARBA00022692"/>
    </source>
</evidence>
<evidence type="ECO:0000313" key="12">
    <source>
        <dbReference type="Proteomes" id="UP000076964"/>
    </source>
</evidence>
<feature type="transmembrane region" description="Helical" evidence="8">
    <location>
        <begin position="21"/>
        <end position="48"/>
    </location>
</feature>
<dbReference type="PANTHER" id="PTHR30489:SF0">
    <property type="entry name" value="LIPOPROTEIN-RELEASING SYSTEM TRANSMEMBRANE PROTEIN LOLE"/>
    <property type="match status" value="1"/>
</dbReference>
<evidence type="ECO:0000256" key="6">
    <source>
        <dbReference type="ARBA" id="ARBA00022989"/>
    </source>
</evidence>
<evidence type="ECO:0000259" key="9">
    <source>
        <dbReference type="Pfam" id="PF02687"/>
    </source>
</evidence>
<feature type="domain" description="ABC3 transporter permease C-terminal" evidence="9">
    <location>
        <begin position="292"/>
        <end position="417"/>
    </location>
</feature>
<proteinExistence type="inferred from homology"/>
<evidence type="ECO:0000256" key="7">
    <source>
        <dbReference type="ARBA" id="ARBA00023136"/>
    </source>
</evidence>
<dbReference type="Pfam" id="PF12704">
    <property type="entry name" value="MacB_PCD"/>
    <property type="match status" value="1"/>
</dbReference>
<dbReference type="NCBIfam" id="TIGR02212">
    <property type="entry name" value="lolCE"/>
    <property type="match status" value="1"/>
</dbReference>
<dbReference type="STRING" id="1795632.TH606_01315"/>
<dbReference type="InterPro" id="IPR051447">
    <property type="entry name" value="Lipoprotein-release_system"/>
</dbReference>
<evidence type="ECO:0000256" key="3">
    <source>
        <dbReference type="ARBA" id="ARBA00022448"/>
    </source>
</evidence>
<dbReference type="GO" id="GO:0098797">
    <property type="term" value="C:plasma membrane protein complex"/>
    <property type="evidence" value="ECO:0007669"/>
    <property type="project" value="TreeGrafter"/>
</dbReference>
<feature type="transmembrane region" description="Helical" evidence="8">
    <location>
        <begin position="334"/>
        <end position="363"/>
    </location>
</feature>
<evidence type="ECO:0000259" key="10">
    <source>
        <dbReference type="Pfam" id="PF12704"/>
    </source>
</evidence>
<evidence type="ECO:0000256" key="4">
    <source>
        <dbReference type="ARBA" id="ARBA00022475"/>
    </source>
</evidence>
<dbReference type="OrthoDB" id="9808461at2"/>
<evidence type="ECO:0000256" key="2">
    <source>
        <dbReference type="ARBA" id="ARBA00005236"/>
    </source>
</evidence>
<keyword evidence="12" id="KW-1185">Reference proteome</keyword>
<dbReference type="InterPro" id="IPR025857">
    <property type="entry name" value="MacB_PCD"/>
</dbReference>
<comment type="subcellular location">
    <subcellularLocation>
        <location evidence="1">Cell membrane</location>
        <topology evidence="1">Multi-pass membrane protein</topology>
    </subcellularLocation>
</comment>
<keyword evidence="3" id="KW-0813">Transport</keyword>
<feature type="domain" description="MacB-like periplasmic core" evidence="10">
    <location>
        <begin position="27"/>
        <end position="249"/>
    </location>
</feature>
<name>A0A177E9T7_9BACT</name>
<reference evidence="11 12" key="1">
    <citation type="submission" date="2016-02" db="EMBL/GenBank/DDBJ databases">
        <title>Draft genome sequence of Thermodesulfatator sp. S606.</title>
        <authorList>
            <person name="Lai Q."/>
            <person name="Cao J."/>
            <person name="Dupont S."/>
            <person name="Shao Z."/>
            <person name="Jebbar M."/>
            <person name="Alain K."/>
        </authorList>
    </citation>
    <scope>NUCLEOTIDE SEQUENCE [LARGE SCALE GENOMIC DNA]</scope>
    <source>
        <strain evidence="11 12">S606</strain>
    </source>
</reference>
<comment type="caution">
    <text evidence="11">The sequence shown here is derived from an EMBL/GenBank/DDBJ whole genome shotgun (WGS) entry which is preliminary data.</text>
</comment>
<evidence type="ECO:0000256" key="8">
    <source>
        <dbReference type="SAM" id="Phobius"/>
    </source>
</evidence>
<dbReference type="InterPro" id="IPR011925">
    <property type="entry name" value="LolCE_TM"/>
</dbReference>
<evidence type="ECO:0008006" key="13">
    <source>
        <dbReference type="Google" id="ProtNLM"/>
    </source>
</evidence>
<dbReference type="Pfam" id="PF02687">
    <property type="entry name" value="FtsX"/>
    <property type="match status" value="1"/>
</dbReference>
<protein>
    <recommendedName>
        <fullName evidence="13">ABC transporter permease</fullName>
    </recommendedName>
</protein>
<comment type="similarity">
    <text evidence="2">Belongs to the ABC-4 integral membrane protein family. LolC/E subfamily.</text>
</comment>
<feature type="transmembrane region" description="Helical" evidence="8">
    <location>
        <begin position="288"/>
        <end position="313"/>
    </location>
</feature>
<sequence>MISRFEWYIAFRYLLSRKKHRFTSFISGMAILGVTIGVCALIVVISVMSGFQKELREKLLGINAHVIVQKMGGPITNYEEVMREIKGLRLKKQGLSSLFDRLRGKGEVRVEDALPTVVLQGLISSGEGQSGVVLRGVPGKDAQRFFNKVKLRQGSFLELGEGSNNIIIGWRMAKNLGLTKGDKVTVILPQGRATIVGFLPRIKTLTIAGIFETGLYEFDSSLAFIPLTLAQSLADIKGVSNIEVRLSDPFYAGKFSKLLAEKLGFPYWVIDWRTMNASLFSALKLEKAAMFVILTLIIVVAAFNIVAALIMLVGEKKADIAILKAIGASDRSILQIFMLTGFLLGVTGIILGVFFGLALCFFIDRYPIIKLPGDVYFVETLPVLVDFFDISLIAISAIILALLATVYPARQAAKLPPAEVLRYG</sequence>
<keyword evidence="4" id="KW-1003">Cell membrane</keyword>
<organism evidence="11 12">
    <name type="scientific">Thermodesulfatator autotrophicus</name>
    <dbReference type="NCBI Taxonomy" id="1795632"/>
    <lineage>
        <taxon>Bacteria</taxon>
        <taxon>Pseudomonadati</taxon>
        <taxon>Thermodesulfobacteriota</taxon>
        <taxon>Thermodesulfobacteria</taxon>
        <taxon>Thermodesulfobacteriales</taxon>
        <taxon>Thermodesulfatatoraceae</taxon>
        <taxon>Thermodesulfatator</taxon>
    </lineage>
</organism>
<dbReference type="PANTHER" id="PTHR30489">
    <property type="entry name" value="LIPOPROTEIN-RELEASING SYSTEM TRANSMEMBRANE PROTEIN LOLE"/>
    <property type="match status" value="1"/>
</dbReference>
<evidence type="ECO:0000313" key="11">
    <source>
        <dbReference type="EMBL" id="OAG28496.1"/>
    </source>
</evidence>
<feature type="transmembrane region" description="Helical" evidence="8">
    <location>
        <begin position="383"/>
        <end position="407"/>
    </location>
</feature>
<dbReference type="AlphaFoldDB" id="A0A177E9T7"/>
<keyword evidence="7 8" id="KW-0472">Membrane</keyword>
<dbReference type="GO" id="GO:0044874">
    <property type="term" value="P:lipoprotein localization to outer membrane"/>
    <property type="evidence" value="ECO:0007669"/>
    <property type="project" value="TreeGrafter"/>
</dbReference>
<dbReference type="EMBL" id="LSFI01000004">
    <property type="protein sequence ID" value="OAG28496.1"/>
    <property type="molecule type" value="Genomic_DNA"/>
</dbReference>
<keyword evidence="5 8" id="KW-0812">Transmembrane</keyword>
<dbReference type="Proteomes" id="UP000076964">
    <property type="component" value="Unassembled WGS sequence"/>
</dbReference>